<name>A0AAJ4VH50_MAMSC</name>
<evidence type="ECO:0008006" key="3">
    <source>
        <dbReference type="Google" id="ProtNLM"/>
    </source>
</evidence>
<accession>A0AAJ4VH50</accession>
<dbReference type="EMBL" id="RXWV01000073">
    <property type="protein sequence ID" value="RTX71306.1"/>
    <property type="molecule type" value="Genomic_DNA"/>
</dbReference>
<gene>
    <name evidence="1" type="ORF">CD117_12410</name>
</gene>
<proteinExistence type="predicted"/>
<dbReference type="Gene3D" id="3.40.50.450">
    <property type="match status" value="1"/>
</dbReference>
<evidence type="ECO:0000313" key="2">
    <source>
        <dbReference type="Proteomes" id="UP000274792"/>
    </source>
</evidence>
<evidence type="ECO:0000313" key="1">
    <source>
        <dbReference type="EMBL" id="RTX71306.1"/>
    </source>
</evidence>
<organism evidence="1 2">
    <name type="scientific">Mammaliicoccus sciuri</name>
    <name type="common">Staphylococcus sciuri</name>
    <dbReference type="NCBI Taxonomy" id="1296"/>
    <lineage>
        <taxon>Bacteria</taxon>
        <taxon>Bacillati</taxon>
        <taxon>Bacillota</taxon>
        <taxon>Bacilli</taxon>
        <taxon>Bacillales</taxon>
        <taxon>Staphylococcaceae</taxon>
        <taxon>Mammaliicoccus</taxon>
    </lineage>
</organism>
<comment type="caution">
    <text evidence="1">The sequence shown here is derived from an EMBL/GenBank/DDBJ whole genome shotgun (WGS) entry which is preliminary data.</text>
</comment>
<protein>
    <recommendedName>
        <fullName evidence="3">RNA helicase</fullName>
    </recommendedName>
</protein>
<dbReference type="Proteomes" id="UP000274792">
    <property type="component" value="Unassembled WGS sequence"/>
</dbReference>
<reference evidence="1 2" key="1">
    <citation type="submission" date="2018-10" db="EMBL/GenBank/DDBJ databases">
        <title>A collection Staphylococci species genome sequencing.</title>
        <authorList>
            <person name="Cole K."/>
        </authorList>
    </citation>
    <scope>NUCLEOTIDE SEQUENCE [LARGE SCALE GENOMIC DNA]</scope>
    <source>
        <strain evidence="2">NCTC 12218</strain>
    </source>
</reference>
<dbReference type="AlphaFoldDB" id="A0AAJ4VH50"/>
<dbReference type="SUPFAM" id="SSF52309">
    <property type="entry name" value="N-(deoxy)ribosyltransferase-like"/>
    <property type="match status" value="1"/>
</dbReference>
<dbReference type="RefSeq" id="WP_126477778.1">
    <property type="nucleotide sequence ID" value="NZ_RXWV01000073.1"/>
</dbReference>
<sequence>MTDKIIDKKCGLIMPISGDSIYTEEHWRNMKKIFEDVLNLSTEFKYNLKIVSEKDDVGILQDNIVNGIYESDIIICDVSGRNPNVMFELGMRIAFDKPVVIVKDELTNIAFDIGVIEYIEYPSNLNYVEIEKFKNKLCKKIDHTIKETENGNNSSYLSRFGRFVIQELPSNEITEHKALEKILSKIDILNRNLNNSRNVSNSNFILNESDKERFLPFIKDAINLYVSEKNIHYSKLIYDDELKNYMSNLPLMKTLELSEKDELILLLKAVDDYKTEMRNAELPF</sequence>